<name>M5UB75_9BACT</name>
<keyword evidence="5" id="KW-0732">Signal</keyword>
<feature type="signal peptide" evidence="5">
    <location>
        <begin position="1"/>
        <end position="25"/>
    </location>
</feature>
<dbReference type="PANTHER" id="PTHR42693">
    <property type="entry name" value="ARYLSULFATASE FAMILY MEMBER"/>
    <property type="match status" value="1"/>
</dbReference>
<dbReference type="GO" id="GO:0016787">
    <property type="term" value="F:hydrolase activity"/>
    <property type="evidence" value="ECO:0007669"/>
    <property type="project" value="UniProtKB-KW"/>
</dbReference>
<organism evidence="7 8">
    <name type="scientific">Rhodopirellula sallentina SM41</name>
    <dbReference type="NCBI Taxonomy" id="1263870"/>
    <lineage>
        <taxon>Bacteria</taxon>
        <taxon>Pseudomonadati</taxon>
        <taxon>Planctomycetota</taxon>
        <taxon>Planctomycetia</taxon>
        <taxon>Pirellulales</taxon>
        <taxon>Pirellulaceae</taxon>
        <taxon>Rhodopirellula</taxon>
    </lineage>
</organism>
<dbReference type="Pfam" id="PF00884">
    <property type="entry name" value="Sulfatase"/>
    <property type="match status" value="1"/>
</dbReference>
<keyword evidence="2" id="KW-0479">Metal-binding</keyword>
<comment type="similarity">
    <text evidence="1">Belongs to the sulfatase family.</text>
</comment>
<dbReference type="EMBL" id="ANOH01000368">
    <property type="protein sequence ID" value="EMI53233.1"/>
    <property type="molecule type" value="Genomic_DNA"/>
</dbReference>
<dbReference type="InterPro" id="IPR000917">
    <property type="entry name" value="Sulfatase_N"/>
</dbReference>
<dbReference type="RefSeq" id="WP_008685819.1">
    <property type="nucleotide sequence ID" value="NZ_ANOH01000368.1"/>
</dbReference>
<dbReference type="Gene3D" id="3.30.1120.10">
    <property type="match status" value="1"/>
</dbReference>
<keyword evidence="3" id="KW-0378">Hydrolase</keyword>
<dbReference type="InterPro" id="IPR050738">
    <property type="entry name" value="Sulfatase"/>
</dbReference>
<dbReference type="GO" id="GO:0046872">
    <property type="term" value="F:metal ion binding"/>
    <property type="evidence" value="ECO:0007669"/>
    <property type="project" value="UniProtKB-KW"/>
</dbReference>
<reference evidence="7 8" key="1">
    <citation type="journal article" date="2013" name="Mar. Genomics">
        <title>Expression of sulfatases in Rhodopirellula baltica and the diversity of sulfatases in the genus Rhodopirellula.</title>
        <authorList>
            <person name="Wegner C.E."/>
            <person name="Richter-Heitmann T."/>
            <person name="Klindworth A."/>
            <person name="Klockow C."/>
            <person name="Richter M."/>
            <person name="Achstetter T."/>
            <person name="Glockner F.O."/>
            <person name="Harder J."/>
        </authorList>
    </citation>
    <scope>NUCLEOTIDE SEQUENCE [LARGE SCALE GENOMIC DNA]</scope>
    <source>
        <strain evidence="7 8">SM41</strain>
    </source>
</reference>
<evidence type="ECO:0000259" key="6">
    <source>
        <dbReference type="Pfam" id="PF00884"/>
    </source>
</evidence>
<feature type="domain" description="Sulfatase N-terminal" evidence="6">
    <location>
        <begin position="67"/>
        <end position="484"/>
    </location>
</feature>
<accession>M5UB75</accession>
<dbReference type="InterPro" id="IPR017850">
    <property type="entry name" value="Alkaline_phosphatase_core_sf"/>
</dbReference>
<feature type="chain" id="PRO_5004073054" evidence="5">
    <location>
        <begin position="26"/>
        <end position="788"/>
    </location>
</feature>
<evidence type="ECO:0000256" key="2">
    <source>
        <dbReference type="ARBA" id="ARBA00022723"/>
    </source>
</evidence>
<dbReference type="Gene3D" id="3.40.720.10">
    <property type="entry name" value="Alkaline Phosphatase, subunit A"/>
    <property type="match status" value="1"/>
</dbReference>
<evidence type="ECO:0000256" key="3">
    <source>
        <dbReference type="ARBA" id="ARBA00022801"/>
    </source>
</evidence>
<dbReference type="AlphaFoldDB" id="M5UB75"/>
<dbReference type="InterPro" id="IPR024607">
    <property type="entry name" value="Sulfatase_CS"/>
</dbReference>
<keyword evidence="8" id="KW-1185">Reference proteome</keyword>
<gene>
    <name evidence="7" type="ORF">RSSM_05342</name>
</gene>
<evidence type="ECO:0000256" key="1">
    <source>
        <dbReference type="ARBA" id="ARBA00008779"/>
    </source>
</evidence>
<dbReference type="PATRIC" id="fig|1263870.3.peg.5665"/>
<evidence type="ECO:0000313" key="7">
    <source>
        <dbReference type="EMBL" id="EMI53233.1"/>
    </source>
</evidence>
<comment type="caution">
    <text evidence="7">The sequence shown here is derived from an EMBL/GenBank/DDBJ whole genome shotgun (WGS) entry which is preliminary data.</text>
</comment>
<evidence type="ECO:0000313" key="8">
    <source>
        <dbReference type="Proteomes" id="UP000011885"/>
    </source>
</evidence>
<proteinExistence type="inferred from homology"/>
<dbReference type="PROSITE" id="PS00523">
    <property type="entry name" value="SULFATASE_1"/>
    <property type="match status" value="1"/>
</dbReference>
<dbReference type="OrthoDB" id="9783154at2"/>
<protein>
    <submittedName>
        <fullName evidence="7">Sulfatase family protein</fullName>
    </submittedName>
</protein>
<sequence length="788" mass="87139">MFSRPFIAAAWLPLLLSIAATTASAQSNDGSVLPFPPVPSASHAGETILESEMQWREQPQRLPDDAPNILIVLIDDVGFGQTDTFGGEIHTPTLSRLAQEGVSYNRFHTTSICSPTRAALLTGRNHHRVGNGTIAERASDFDGYTGVIPKSSATLPEVLHYYGYKSAAFGKWHNTPANQTTAMGPFDRWPTGHGFDYFYGFLAGETSQYEPRLYENLDPIEPPQEEGYHLTEDMVDKAMAWLKRHQAFSPDKPFLMYWAPGAVHGPHHVFSEWADKYQGKFDDGWDAYRERVFKRQKQLGWIPANTKLTPRPDTLAAWDRIPESQRAFQRRLMEVFAGFAEHTDAQVGKLVDGLEQLGVRENTLIFYIWGDNGASAEGQQGSISEVLAQNNIPNTVEQQIVALDQLGGLAALGTSKTDNMYHAGWAWAGATPLQSTKLVAAHFGGTRNPMVVSWPKGIQPDDSPRSQFHHVNDIVPTVYDIVGVPEPKTVNGYEQDPIDGVSMAYSFADANAKGRKKTQYFENNASRGVYHDGWFACTFGPFLPWDTPSTAERLQAWNPSEEKWELYNLENDFSQANDLAGSEPGQLAEMKQLFLDEAKENKVLPIGGGLWTRFHPEDVISSPYTSWRFDATTQRMPEFTAPGLGKKSNVVTIELDAGANASGVLYALGGSSGGLTLYMDEGKLVYEYNMLLLERYRAETSEPLSPGEHTIEVDTTLAKPGAPATVILKVDGEELARTIVERTVPLAFTASETFDVGVDLGAPVSLDYAERRPFEFDGTIKQVTVVLK</sequence>
<dbReference type="PANTHER" id="PTHR42693:SF43">
    <property type="entry name" value="BLL2667 PROTEIN"/>
    <property type="match status" value="1"/>
</dbReference>
<dbReference type="CDD" id="cd16025">
    <property type="entry name" value="PAS_like"/>
    <property type="match status" value="1"/>
</dbReference>
<keyword evidence="4" id="KW-0106">Calcium</keyword>
<dbReference type="Proteomes" id="UP000011885">
    <property type="component" value="Unassembled WGS sequence"/>
</dbReference>
<evidence type="ECO:0000256" key="5">
    <source>
        <dbReference type="SAM" id="SignalP"/>
    </source>
</evidence>
<dbReference type="SUPFAM" id="SSF53649">
    <property type="entry name" value="Alkaline phosphatase-like"/>
    <property type="match status" value="1"/>
</dbReference>
<evidence type="ECO:0000256" key="4">
    <source>
        <dbReference type="ARBA" id="ARBA00022837"/>
    </source>
</evidence>